<proteinExistence type="predicted"/>
<protein>
    <submittedName>
        <fullName evidence="1">Uncharacterized protein</fullName>
    </submittedName>
</protein>
<evidence type="ECO:0000313" key="1">
    <source>
        <dbReference type="EMBL" id="KAL3314108.1"/>
    </source>
</evidence>
<reference evidence="1 2" key="1">
    <citation type="submission" date="2024-11" db="EMBL/GenBank/DDBJ databases">
        <title>Adaptive evolution of stress response genes in parasites aligns with host niche diversity.</title>
        <authorList>
            <person name="Hahn C."/>
            <person name="Resl P."/>
        </authorList>
    </citation>
    <scope>NUCLEOTIDE SEQUENCE [LARGE SCALE GENOMIC DNA]</scope>
    <source>
        <strain evidence="1">EGGRZ-B1_66</strain>
        <tissue evidence="1">Body</tissue>
    </source>
</reference>
<dbReference type="Proteomes" id="UP001626550">
    <property type="component" value="Unassembled WGS sequence"/>
</dbReference>
<accession>A0ABD2Q3A7</accession>
<keyword evidence="2" id="KW-1185">Reference proteome</keyword>
<sequence>MLFYEAALTAICEKIAVCFNRLDSDKLRGYLNGREALRMTFARRRKEHSQNTRLHGSIPIFDKKEVKEFFLRLEAYFRGNAISSENQKYCLMVQGLRDLEALEKFLKEAVDFRVLSTDRQRTPLKFYELQVGHRRVG</sequence>
<name>A0ABD2Q3A7_9PLAT</name>
<dbReference type="EMBL" id="JBJKFK010001094">
    <property type="protein sequence ID" value="KAL3314108.1"/>
    <property type="molecule type" value="Genomic_DNA"/>
</dbReference>
<evidence type="ECO:0000313" key="2">
    <source>
        <dbReference type="Proteomes" id="UP001626550"/>
    </source>
</evidence>
<organism evidence="1 2">
    <name type="scientific">Cichlidogyrus casuarinus</name>
    <dbReference type="NCBI Taxonomy" id="1844966"/>
    <lineage>
        <taxon>Eukaryota</taxon>
        <taxon>Metazoa</taxon>
        <taxon>Spiralia</taxon>
        <taxon>Lophotrochozoa</taxon>
        <taxon>Platyhelminthes</taxon>
        <taxon>Monogenea</taxon>
        <taxon>Monopisthocotylea</taxon>
        <taxon>Dactylogyridea</taxon>
        <taxon>Ancyrocephalidae</taxon>
        <taxon>Cichlidogyrus</taxon>
    </lineage>
</organism>
<comment type="caution">
    <text evidence="1">The sequence shown here is derived from an EMBL/GenBank/DDBJ whole genome shotgun (WGS) entry which is preliminary data.</text>
</comment>
<gene>
    <name evidence="1" type="ORF">Ciccas_007279</name>
</gene>
<dbReference type="AlphaFoldDB" id="A0ABD2Q3A7"/>